<dbReference type="RefSeq" id="WP_053769495.1">
    <property type="nucleotide sequence ID" value="NZ_CATZPC010000007.1"/>
</dbReference>
<dbReference type="GeneID" id="97193792"/>
<gene>
    <name evidence="1" type="ORF">DW016_05205</name>
</gene>
<dbReference type="InterPro" id="IPR003748">
    <property type="entry name" value="DUF169"/>
</dbReference>
<dbReference type="PANTHER" id="PTHR37954:SF3">
    <property type="entry name" value="DUF169 DOMAIN-CONTAINING PROTEIN"/>
    <property type="match status" value="1"/>
</dbReference>
<dbReference type="AlphaFoldDB" id="A0A3E3K4N6"/>
<dbReference type="EMBL" id="QVLX01000002">
    <property type="protein sequence ID" value="RGE88904.1"/>
    <property type="molecule type" value="Genomic_DNA"/>
</dbReference>
<accession>A0A3E3K4N6</accession>
<sequence>MPFKHKNIEYGLPHEQYPQEEINRCIDIWKEVLLLQSEPVAITLLFTKEDYEAYPAKETTVSMPYCVMVKQAAVKEKGIKSRQPHHRCDGATTALALDPSTEKIESGHEYFSYKLYSSNAAARRMREQVKSLHRMPVKTYGVAVVPLKDCSRTPDVVIVMTNAWQSMRIVQGYEYHMGKKPVIDMGAMQGMCSELTVSPYLTGELNISVLCPSTRMLCRWSENDMGAGLPYELFQTVTSGIVATKPNYE</sequence>
<keyword evidence="2" id="KW-1185">Reference proteome</keyword>
<protein>
    <recommendedName>
        <fullName evidence="3">DUF169 domain-containing protein</fullName>
    </recommendedName>
</protein>
<evidence type="ECO:0008006" key="3">
    <source>
        <dbReference type="Google" id="ProtNLM"/>
    </source>
</evidence>
<evidence type="ECO:0000313" key="2">
    <source>
        <dbReference type="Proteomes" id="UP000261080"/>
    </source>
</evidence>
<organism evidence="1 2">
    <name type="scientific">Sellimonas intestinalis</name>
    <dbReference type="NCBI Taxonomy" id="1653434"/>
    <lineage>
        <taxon>Bacteria</taxon>
        <taxon>Bacillati</taxon>
        <taxon>Bacillota</taxon>
        <taxon>Clostridia</taxon>
        <taxon>Lachnospirales</taxon>
        <taxon>Lachnospiraceae</taxon>
        <taxon>Sellimonas</taxon>
    </lineage>
</organism>
<reference evidence="1 2" key="1">
    <citation type="submission" date="2018-08" db="EMBL/GenBank/DDBJ databases">
        <title>A genome reference for cultivated species of the human gut microbiota.</title>
        <authorList>
            <person name="Zou Y."/>
            <person name="Xue W."/>
            <person name="Luo G."/>
        </authorList>
    </citation>
    <scope>NUCLEOTIDE SEQUENCE [LARGE SCALE GENOMIC DNA]</scope>
    <source>
        <strain evidence="1 2">AF37-2AT</strain>
    </source>
</reference>
<dbReference type="OrthoDB" id="378658at2"/>
<evidence type="ECO:0000313" key="1">
    <source>
        <dbReference type="EMBL" id="RGE88904.1"/>
    </source>
</evidence>
<dbReference type="Pfam" id="PF02596">
    <property type="entry name" value="DUF169"/>
    <property type="match status" value="1"/>
</dbReference>
<dbReference type="PANTHER" id="PTHR37954">
    <property type="entry name" value="BLL4979 PROTEIN"/>
    <property type="match status" value="1"/>
</dbReference>
<comment type="caution">
    <text evidence="1">The sequence shown here is derived from an EMBL/GenBank/DDBJ whole genome shotgun (WGS) entry which is preliminary data.</text>
</comment>
<proteinExistence type="predicted"/>
<dbReference type="Proteomes" id="UP000261080">
    <property type="component" value="Unassembled WGS sequence"/>
</dbReference>
<name>A0A3E3K4N6_9FIRM</name>